<gene>
    <name evidence="4" type="ORF">RRG08_059025</name>
</gene>
<dbReference type="PANTHER" id="PTHR22906:SF54">
    <property type="entry name" value="IG-LIKE DOMAIN-CONTAINING PROTEIN"/>
    <property type="match status" value="1"/>
</dbReference>
<evidence type="ECO:0000256" key="1">
    <source>
        <dbReference type="ARBA" id="ARBA00022737"/>
    </source>
</evidence>
<dbReference type="AlphaFoldDB" id="A0AAE0XUY6"/>
<evidence type="ECO:0000256" key="2">
    <source>
        <dbReference type="ARBA" id="ARBA00023157"/>
    </source>
</evidence>
<dbReference type="PANTHER" id="PTHR22906">
    <property type="entry name" value="PROPERDIN"/>
    <property type="match status" value="1"/>
</dbReference>
<dbReference type="PRINTS" id="PR01705">
    <property type="entry name" value="TSP1REPEAT"/>
</dbReference>
<dbReference type="InterPro" id="IPR036383">
    <property type="entry name" value="TSP1_rpt_sf"/>
</dbReference>
<name>A0AAE0XUY6_9GAST</name>
<dbReference type="Proteomes" id="UP001283361">
    <property type="component" value="Unassembled WGS sequence"/>
</dbReference>
<proteinExistence type="predicted"/>
<sequence length="893" mass="97912">MLGQHVHKSVVASANHTEVLRDDKSTPETNMTTSSPPTNGTSTITSSLSTAENSTITSNLSTAETSTITSSLSTADTSTITSSLSTADTSTITSSLSTADTSTITSSLSTADTSTITSNLSTATTTTTKPSETADLPRKTRKTAKRKTSKASRTSTRKKTNNFNGQGEQYGGRPCAGAEIERRACPVLPLVRGTWHDWSAWSACSGSCSGVQTRTRNCTDPTLCFTPCRGDSVQWRNCGDQMSCCAPRMWTPWGQWEHWTRDESHGVRKRYRRCEAAAMMVGQLLCPERCKGGNVDRETCTESMWNPWSHWSACEDRFGRLDNDTKQPCGDQSGQMKRSRSCRRGSCQRNCVGDNEQSIACQMKPCCEDPVWSTWSDWGECSDAGLQKRKRMCASDRTKWRSPTCQSRRCQGPRIGTQRCDVCPACVKREWSSWFEWSPCGSDHGQSRRYKVRYRSCIADQRSSGPWCSDPCEGSNMDTEECCTSSSWGEWSAWGRCSSDTGQYDLDTGRPCGNGAGIKNRNRTCQYGTCGDACAGDRTSRTSCYIEPCCAPARWEPWTEWSTCNNNEGLLDRDTGQPCGKGKGCQTRNRTCILGNCDKKYCEGDDTENTYDCEMTPCCGANLVGMFVNCSLAGANLVAIFVNRGVAGANLVGMFVNRSLAGANLVGMFVNRGVAGANLVGMFINRDLAGANLVAIFVNRDLAGVNLAAIIVNRDLAGANLAAIFVNRGVAGANLVAIFVNRGVAGANHVVLCVKHVMVVPRVLSGWTPWEECTGNPLKSTRRRHCHPIPTTREILRYCRGGPECDTTNLLEERRCYCGSVEWQPWQRWTECDLPQTRFRTRTRTCRVVRNSTPECPRVAPTCSGLGRESKRCPCGMAIVLSCLTVLLVDIDA</sequence>
<keyword evidence="5" id="KW-1185">Reference proteome</keyword>
<dbReference type="InterPro" id="IPR052065">
    <property type="entry name" value="Compl_asym_regulator"/>
</dbReference>
<dbReference type="InterPro" id="IPR000884">
    <property type="entry name" value="TSP1_rpt"/>
</dbReference>
<protein>
    <recommendedName>
        <fullName evidence="6">Hemicentin-1</fullName>
    </recommendedName>
</protein>
<dbReference type="Gene3D" id="2.20.100.10">
    <property type="entry name" value="Thrombospondin type-1 (TSP1) repeat"/>
    <property type="match status" value="2"/>
</dbReference>
<evidence type="ECO:0000256" key="3">
    <source>
        <dbReference type="SAM" id="MobiDB-lite"/>
    </source>
</evidence>
<feature type="region of interest" description="Disordered" evidence="3">
    <location>
        <begin position="1"/>
        <end position="171"/>
    </location>
</feature>
<dbReference type="SUPFAM" id="SSF82895">
    <property type="entry name" value="TSP-1 type 1 repeat"/>
    <property type="match status" value="2"/>
</dbReference>
<feature type="compositionally biased region" description="Low complexity" evidence="3">
    <location>
        <begin position="113"/>
        <end position="133"/>
    </location>
</feature>
<dbReference type="PROSITE" id="PS50092">
    <property type="entry name" value="TSP1"/>
    <property type="match status" value="5"/>
</dbReference>
<keyword evidence="1" id="KW-0677">Repeat</keyword>
<feature type="compositionally biased region" description="Low complexity" evidence="3">
    <location>
        <begin position="27"/>
        <end position="47"/>
    </location>
</feature>
<dbReference type="SMART" id="SM00209">
    <property type="entry name" value="TSP1"/>
    <property type="match status" value="7"/>
</dbReference>
<comment type="caution">
    <text evidence="4">The sequence shown here is derived from an EMBL/GenBank/DDBJ whole genome shotgun (WGS) entry which is preliminary data.</text>
</comment>
<dbReference type="EMBL" id="JAWDGP010007506">
    <property type="protein sequence ID" value="KAK3715476.1"/>
    <property type="molecule type" value="Genomic_DNA"/>
</dbReference>
<evidence type="ECO:0008006" key="6">
    <source>
        <dbReference type="Google" id="ProtNLM"/>
    </source>
</evidence>
<accession>A0AAE0XUY6</accession>
<evidence type="ECO:0000313" key="4">
    <source>
        <dbReference type="EMBL" id="KAK3715476.1"/>
    </source>
</evidence>
<keyword evidence="2" id="KW-1015">Disulfide bond</keyword>
<evidence type="ECO:0000313" key="5">
    <source>
        <dbReference type="Proteomes" id="UP001283361"/>
    </source>
</evidence>
<reference evidence="4" key="1">
    <citation type="journal article" date="2023" name="G3 (Bethesda)">
        <title>A reference genome for the long-term kleptoplast-retaining sea slug Elysia crispata morphotype clarki.</title>
        <authorList>
            <person name="Eastman K.E."/>
            <person name="Pendleton A.L."/>
            <person name="Shaikh M.A."/>
            <person name="Suttiyut T."/>
            <person name="Ogas R."/>
            <person name="Tomko P."/>
            <person name="Gavelis G."/>
            <person name="Widhalm J.R."/>
            <person name="Wisecaver J.H."/>
        </authorList>
    </citation>
    <scope>NUCLEOTIDE SEQUENCE</scope>
    <source>
        <strain evidence="4">ECLA1</strain>
    </source>
</reference>
<organism evidence="4 5">
    <name type="scientific">Elysia crispata</name>
    <name type="common">lettuce slug</name>
    <dbReference type="NCBI Taxonomy" id="231223"/>
    <lineage>
        <taxon>Eukaryota</taxon>
        <taxon>Metazoa</taxon>
        <taxon>Spiralia</taxon>
        <taxon>Lophotrochozoa</taxon>
        <taxon>Mollusca</taxon>
        <taxon>Gastropoda</taxon>
        <taxon>Heterobranchia</taxon>
        <taxon>Euthyneura</taxon>
        <taxon>Panpulmonata</taxon>
        <taxon>Sacoglossa</taxon>
        <taxon>Placobranchoidea</taxon>
        <taxon>Plakobranchidae</taxon>
        <taxon>Elysia</taxon>
    </lineage>
</organism>
<feature type="compositionally biased region" description="Basic residues" evidence="3">
    <location>
        <begin position="139"/>
        <end position="160"/>
    </location>
</feature>
<feature type="compositionally biased region" description="Polar residues" evidence="3">
    <location>
        <begin position="48"/>
        <end position="112"/>
    </location>
</feature>